<reference evidence="1" key="1">
    <citation type="submission" date="2016-04" db="EMBL/GenBank/DDBJ databases">
        <authorList>
            <person name="Evans L.H."/>
            <person name="Alamgir A."/>
            <person name="Owens N."/>
            <person name="Weber N.D."/>
            <person name="Virtaneva K."/>
            <person name="Barbian K."/>
            <person name="Babar A."/>
            <person name="Rosenke K."/>
        </authorList>
    </citation>
    <scope>NUCLEOTIDE SEQUENCE [LARGE SCALE GENOMIC DNA]</scope>
    <source>
        <strain evidence="1">CBS 101.48</strain>
    </source>
</reference>
<dbReference type="SUPFAM" id="SSF64288">
    <property type="entry name" value="Chorismate lyase-like"/>
    <property type="match status" value="1"/>
</dbReference>
<protein>
    <submittedName>
        <fullName evidence="1">Uncharacterized protein</fullName>
    </submittedName>
</protein>
<evidence type="ECO:0000313" key="1">
    <source>
        <dbReference type="EMBL" id="SAM02422.1"/>
    </source>
</evidence>
<dbReference type="OMA" id="IEKHKYG"/>
<evidence type="ECO:0000313" key="2">
    <source>
        <dbReference type="Proteomes" id="UP000078561"/>
    </source>
</evidence>
<dbReference type="Proteomes" id="UP000078561">
    <property type="component" value="Unassembled WGS sequence"/>
</dbReference>
<name>A0A168PHY8_ABSGL</name>
<dbReference type="InParanoid" id="A0A168PHY8"/>
<proteinExistence type="predicted"/>
<accession>A0A168PHY8</accession>
<sequence>MHTLPYPKGTEEYSRVPFQFTEELSSKNVFVRLPESFSPLERMILQASGNLQRLISAYYNIPSHVEILKNTVVATSTPTSDGSLPSPPLHMQYDRKARIYFDDKLAYEADSILHVKDQNVLDLIEKHKYGLGQIFGHTRRSPDFMLLAVGRHGNQPGASFWRDYSLRIPDVLDCFIRETFVQDLFEGRAETLPVMEGDHSSSGTIWYNQPVDP</sequence>
<organism evidence="1">
    <name type="scientific">Absidia glauca</name>
    <name type="common">Pin mould</name>
    <dbReference type="NCBI Taxonomy" id="4829"/>
    <lineage>
        <taxon>Eukaryota</taxon>
        <taxon>Fungi</taxon>
        <taxon>Fungi incertae sedis</taxon>
        <taxon>Mucoromycota</taxon>
        <taxon>Mucoromycotina</taxon>
        <taxon>Mucoromycetes</taxon>
        <taxon>Mucorales</taxon>
        <taxon>Cunninghamellaceae</taxon>
        <taxon>Absidia</taxon>
    </lineage>
</organism>
<dbReference type="OrthoDB" id="5673at2759"/>
<gene>
    <name evidence="1" type="primary">ABSGL_08208.1 scaffold 9707</name>
</gene>
<keyword evidence="2" id="KW-1185">Reference proteome</keyword>
<dbReference type="Gene3D" id="3.40.1410.10">
    <property type="entry name" value="Chorismate lyase-like"/>
    <property type="match status" value="1"/>
</dbReference>
<dbReference type="EMBL" id="LT553838">
    <property type="protein sequence ID" value="SAM02422.1"/>
    <property type="molecule type" value="Genomic_DNA"/>
</dbReference>
<dbReference type="AlphaFoldDB" id="A0A168PHY8"/>
<dbReference type="InterPro" id="IPR028978">
    <property type="entry name" value="Chorismate_lyase_/UTRA_dom_sf"/>
</dbReference>
<dbReference type="STRING" id="4829.A0A168PHY8"/>